<evidence type="ECO:0000313" key="5">
    <source>
        <dbReference type="Proteomes" id="UP000694521"/>
    </source>
</evidence>
<evidence type="ECO:0000313" key="4">
    <source>
        <dbReference type="Ensembl" id="ENSACDP00005024713.1"/>
    </source>
</evidence>
<feature type="compositionally biased region" description="Gly residues" evidence="1">
    <location>
        <begin position="23"/>
        <end position="38"/>
    </location>
</feature>
<feature type="compositionally biased region" description="Basic and acidic residues" evidence="1">
    <location>
        <begin position="755"/>
        <end position="769"/>
    </location>
</feature>
<dbReference type="CDD" id="cd10454">
    <property type="entry name" value="GIY-YIG_COG3680_Meta"/>
    <property type="match status" value="1"/>
</dbReference>
<dbReference type="SUPFAM" id="SSF48403">
    <property type="entry name" value="Ankyrin repeat"/>
    <property type="match status" value="1"/>
</dbReference>
<accession>A0A8B9IQ36</accession>
<dbReference type="AlphaFoldDB" id="A0A8B9IQ36"/>
<feature type="compositionally biased region" description="Low complexity" evidence="1">
    <location>
        <begin position="528"/>
        <end position="544"/>
    </location>
</feature>
<dbReference type="PANTHER" id="PTHR46427">
    <property type="entry name" value="ANKYRIN REPEAT AND LEM DOMAIN-CONTAINING PROTEIN 1"/>
    <property type="match status" value="1"/>
</dbReference>
<dbReference type="InterPro" id="IPR000305">
    <property type="entry name" value="GIY-YIG_endonuc"/>
</dbReference>
<feature type="region of interest" description="Disordered" evidence="1">
    <location>
        <begin position="86"/>
        <end position="123"/>
    </location>
</feature>
<dbReference type="Proteomes" id="UP000694521">
    <property type="component" value="Unplaced"/>
</dbReference>
<dbReference type="Gene3D" id="1.10.720.40">
    <property type="match status" value="1"/>
</dbReference>
<feature type="region of interest" description="Disordered" evidence="1">
    <location>
        <begin position="377"/>
        <end position="400"/>
    </location>
</feature>
<feature type="domain" description="GIY-YIG" evidence="2">
    <location>
        <begin position="880"/>
        <end position="995"/>
    </location>
</feature>
<name>A0A8B9IQ36_ANSCY</name>
<feature type="compositionally biased region" description="Basic residues" evidence="1">
    <location>
        <begin position="223"/>
        <end position="233"/>
    </location>
</feature>
<dbReference type="CDD" id="cd12934">
    <property type="entry name" value="LEM"/>
    <property type="match status" value="1"/>
</dbReference>
<dbReference type="Pfam" id="PF22945">
    <property type="entry name" value="LEM-3_GIY-YIG"/>
    <property type="match status" value="1"/>
</dbReference>
<sequence>MRTGWDGDGWEGDGDRMRMGMRTGWGQGQDGDGDGMGWERGQDGDGDSSVPPSPCLPSALRVHLGPPRGLQLPLRPGDRRLQVLQSGGALQPHPAEDRAAGDGERADHPAALRGAHHPGARPPGLPAPVLRLGADEEDAAVPLLLLRRGLHPQRGGGEGGRDELEGAVRLLQQPGRQGHQLQVRGGADGAGRGAAQLHGQAAGAPPAAPLPDPRRLQPAGGRRAPRGRGHRLSPPHGVKVTVSPKELPPLRVAASRGCCRCLEVLLKTGGYPELHDQDGKRAIDLALQRGCRLRVLLLRDSLHVQGWPPAGDKPPLGRCCGCFRGAAAAPLGGPGAEPHPDPAAPWGPRCSLSFLTEGCSEDDRSDAGPLSSTRLSQLGELEPGNSHGLGEPPARSGCPLPSSVPSLPLWPPRGSAFLPQPLASSTLLCAGDEPGQGPLRGTGRWGGPKPSTGARSPPRPLRAGGRDRSSLGDEDSSTASECFVTAVETLEPSEAGGCQGEAGPQELPPRSPPAVGELQALLQGCTLRGSPPGTPRTPRSPAGLAAGGGSLQPPQFCHVTPRTKSRLQASAERLGASSSSSSLFDTTLEMPRRPPRVRAPRGVPRDTATALGGEDVSSRDGEGTGSLDDTQILPRTPSQPGSPLGGSSSSSTVLLGPGDRDPPQDSPSDPQGSSSSSSTVLLGPGDHGSPQDSPSDPQGSPRSSPTVLLGPGDHRTPLDSPSGPQGSPHATNPRVLEPGSSPVPPSPTVRSPHGTVEHEGWEHEGRAPSEQRSPGTEATSPRDPVVPKGRARTPRVLSDEALRRRLRVLGEDPGPITELTRRVYLRRLEKLSHSPEGHSPELAAALQTGHVPDCAQDERVLAQQFDRPDRSRHWREGLLKASFNYLLLDPRVTQDLPLRCHRLSPAECFRTFVKAVFYVGKGTRARPYCHLSEALSQHRAGTRKGCPKVRRILEIWASGQGVISVHCFQSSVPAEAYTRESCVVEALGLRTITNQRKGNCYGAAASWPPERRRRLGVHMLHRAMRIFLAEGERQLRPADIQAGR</sequence>
<feature type="region of interest" description="Disordered" evidence="1">
    <location>
        <begin position="173"/>
        <end position="242"/>
    </location>
</feature>
<dbReference type="InterPro" id="IPR003887">
    <property type="entry name" value="LEM_dom"/>
</dbReference>
<evidence type="ECO:0000256" key="1">
    <source>
        <dbReference type="SAM" id="MobiDB-lite"/>
    </source>
</evidence>
<feature type="domain" description="LEM" evidence="3">
    <location>
        <begin position="791"/>
        <end position="835"/>
    </location>
</feature>
<feature type="compositionally biased region" description="Polar residues" evidence="1">
    <location>
        <begin position="770"/>
        <end position="779"/>
    </location>
</feature>
<dbReference type="GO" id="GO:0000724">
    <property type="term" value="P:double-strand break repair via homologous recombination"/>
    <property type="evidence" value="ECO:0007669"/>
    <property type="project" value="TreeGrafter"/>
</dbReference>
<dbReference type="GO" id="GO:0004520">
    <property type="term" value="F:DNA endonuclease activity"/>
    <property type="evidence" value="ECO:0007669"/>
    <property type="project" value="TreeGrafter"/>
</dbReference>
<evidence type="ECO:0000259" key="2">
    <source>
        <dbReference type="PROSITE" id="PS50164"/>
    </source>
</evidence>
<dbReference type="PANTHER" id="PTHR46427:SF1">
    <property type="entry name" value="ANKYRIN REPEAT AND LEM DOMAIN-CONTAINING PROTEIN 1"/>
    <property type="match status" value="1"/>
</dbReference>
<dbReference type="GO" id="GO:0005737">
    <property type="term" value="C:cytoplasm"/>
    <property type="evidence" value="ECO:0007669"/>
    <property type="project" value="TreeGrafter"/>
</dbReference>
<feature type="compositionally biased region" description="Basic and acidic residues" evidence="1">
    <location>
        <begin position="94"/>
        <end position="110"/>
    </location>
</feature>
<reference evidence="4" key="1">
    <citation type="submission" date="2025-08" db="UniProtKB">
        <authorList>
            <consortium name="Ensembl"/>
        </authorList>
    </citation>
    <scope>IDENTIFICATION</scope>
</reference>
<feature type="compositionally biased region" description="Low complexity" evidence="1">
    <location>
        <begin position="638"/>
        <end position="657"/>
    </location>
</feature>
<dbReference type="PROSITE" id="PS50954">
    <property type="entry name" value="LEM"/>
    <property type="match status" value="1"/>
</dbReference>
<dbReference type="SUPFAM" id="SSF63451">
    <property type="entry name" value="LEM domain"/>
    <property type="match status" value="1"/>
</dbReference>
<organism evidence="4 5">
    <name type="scientific">Anser cygnoides</name>
    <name type="common">Swan goose</name>
    <dbReference type="NCBI Taxonomy" id="8845"/>
    <lineage>
        <taxon>Eukaryota</taxon>
        <taxon>Metazoa</taxon>
        <taxon>Chordata</taxon>
        <taxon>Craniata</taxon>
        <taxon>Vertebrata</taxon>
        <taxon>Euteleostomi</taxon>
        <taxon>Archelosauria</taxon>
        <taxon>Archosauria</taxon>
        <taxon>Dinosauria</taxon>
        <taxon>Saurischia</taxon>
        <taxon>Theropoda</taxon>
        <taxon>Coelurosauria</taxon>
        <taxon>Aves</taxon>
        <taxon>Neognathae</taxon>
        <taxon>Galloanserae</taxon>
        <taxon>Anseriformes</taxon>
        <taxon>Anatidae</taxon>
        <taxon>Anserinae</taxon>
        <taxon>Anser</taxon>
    </lineage>
</organism>
<feature type="region of interest" description="Disordered" evidence="1">
    <location>
        <begin position="427"/>
        <end position="795"/>
    </location>
</feature>
<dbReference type="SMART" id="SM00540">
    <property type="entry name" value="LEM"/>
    <property type="match status" value="1"/>
</dbReference>
<dbReference type="PROSITE" id="PS50164">
    <property type="entry name" value="GIY_YIG"/>
    <property type="match status" value="1"/>
</dbReference>
<feature type="region of interest" description="Disordered" evidence="1">
    <location>
        <begin position="1"/>
        <end position="74"/>
    </location>
</feature>
<dbReference type="GO" id="GO:0000712">
    <property type="term" value="P:resolution of meiotic recombination intermediates"/>
    <property type="evidence" value="ECO:0007669"/>
    <property type="project" value="TreeGrafter"/>
</dbReference>
<dbReference type="GO" id="GO:0005654">
    <property type="term" value="C:nucleoplasm"/>
    <property type="evidence" value="ECO:0007669"/>
    <property type="project" value="TreeGrafter"/>
</dbReference>
<dbReference type="Ensembl" id="ENSACDT00005029523.1">
    <property type="protein sequence ID" value="ENSACDP00005024713.1"/>
    <property type="gene ID" value="ENSACDG00005017909.1"/>
</dbReference>
<dbReference type="InterPro" id="IPR036770">
    <property type="entry name" value="Ankyrin_rpt-contain_sf"/>
</dbReference>
<evidence type="ECO:0008006" key="6">
    <source>
        <dbReference type="Google" id="ProtNLM"/>
    </source>
</evidence>
<dbReference type="Pfam" id="PF03020">
    <property type="entry name" value="LEM"/>
    <property type="match status" value="1"/>
</dbReference>
<feature type="compositionally biased region" description="Low complexity" evidence="1">
    <location>
        <begin position="193"/>
        <end position="205"/>
    </location>
</feature>
<feature type="compositionally biased region" description="Low complexity" evidence="1">
    <location>
        <begin position="666"/>
        <end position="705"/>
    </location>
</feature>
<feature type="compositionally biased region" description="Low complexity" evidence="1">
    <location>
        <begin position="64"/>
        <end position="74"/>
    </location>
</feature>
<evidence type="ECO:0000259" key="3">
    <source>
        <dbReference type="PROSITE" id="PS50954"/>
    </source>
</evidence>
<keyword evidence="5" id="KW-1185">Reference proteome</keyword>
<protein>
    <recommendedName>
        <fullName evidence="6">Ankyrin repeat and LEM domain containing 1</fullName>
    </recommendedName>
</protein>
<reference evidence="4" key="2">
    <citation type="submission" date="2025-09" db="UniProtKB">
        <authorList>
            <consortium name="Ensembl"/>
        </authorList>
    </citation>
    <scope>IDENTIFICATION</scope>
</reference>
<proteinExistence type="predicted"/>
<dbReference type="InterPro" id="IPR034998">
    <property type="entry name" value="ANKLE1"/>
</dbReference>
<dbReference type="InterPro" id="IPR011015">
    <property type="entry name" value="LEM/LEM-like_dom_sf"/>
</dbReference>